<dbReference type="Proteomes" id="UP000706151">
    <property type="component" value="Unassembled WGS sequence"/>
</dbReference>
<evidence type="ECO:0000313" key="1">
    <source>
        <dbReference type="EMBL" id="MBK7955510.1"/>
    </source>
</evidence>
<evidence type="ECO:0000313" key="2">
    <source>
        <dbReference type="Proteomes" id="UP000706151"/>
    </source>
</evidence>
<protein>
    <submittedName>
        <fullName evidence="1">Uncharacterized protein</fullName>
    </submittedName>
</protein>
<gene>
    <name evidence="1" type="ORF">IPK02_17025</name>
</gene>
<accession>A0A935W8A2</accession>
<sequence>MLRYLEHSPVVIQGSSTGRRYEFSAASPKQQVDARDAALLLATPFFRRANA</sequence>
<reference evidence="1 2" key="1">
    <citation type="submission" date="2020-10" db="EMBL/GenBank/DDBJ databases">
        <title>Connecting structure to function with the recovery of over 1000 high-quality activated sludge metagenome-assembled genomes encoding full-length rRNA genes using long-read sequencing.</title>
        <authorList>
            <person name="Singleton C.M."/>
            <person name="Petriglieri F."/>
            <person name="Kristensen J.M."/>
            <person name="Kirkegaard R.H."/>
            <person name="Michaelsen T.Y."/>
            <person name="Andersen M.H."/>
            <person name="Karst S.M."/>
            <person name="Dueholm M.S."/>
            <person name="Nielsen P.H."/>
            <person name="Albertsen M."/>
        </authorList>
    </citation>
    <scope>NUCLEOTIDE SEQUENCE [LARGE SCALE GENOMIC DNA]</scope>
    <source>
        <strain evidence="1">Fred_18-Q3-R57-64_BAT3C.720</strain>
    </source>
</reference>
<dbReference type="AlphaFoldDB" id="A0A935W8A2"/>
<organism evidence="1 2">
    <name type="scientific">Candidatus Accumulibacter affinis</name>
    <dbReference type="NCBI Taxonomy" id="2954384"/>
    <lineage>
        <taxon>Bacteria</taxon>
        <taxon>Pseudomonadati</taxon>
        <taxon>Pseudomonadota</taxon>
        <taxon>Betaproteobacteria</taxon>
        <taxon>Candidatus Accumulibacter</taxon>
    </lineage>
</organism>
<dbReference type="EMBL" id="JADJOT010000010">
    <property type="protein sequence ID" value="MBK7955510.1"/>
    <property type="molecule type" value="Genomic_DNA"/>
</dbReference>
<proteinExistence type="predicted"/>
<name>A0A935W8A2_9PROT</name>
<comment type="caution">
    <text evidence="1">The sequence shown here is derived from an EMBL/GenBank/DDBJ whole genome shotgun (WGS) entry which is preliminary data.</text>
</comment>